<dbReference type="PROSITE" id="PS00028">
    <property type="entry name" value="ZINC_FINGER_C2H2_1"/>
    <property type="match status" value="1"/>
</dbReference>
<dbReference type="InterPro" id="IPR019447">
    <property type="entry name" value="DNA/RNA-bd_Kin17_WH-like_dom"/>
</dbReference>
<dbReference type="AlphaFoldDB" id="A0AAD1ULC2"/>
<dbReference type="GO" id="GO:0006260">
    <property type="term" value="P:DNA replication"/>
    <property type="evidence" value="ECO:0007669"/>
    <property type="project" value="TreeGrafter"/>
</dbReference>
<dbReference type="InterPro" id="IPR037321">
    <property type="entry name" value="KIN17-like"/>
</dbReference>
<dbReference type="GO" id="GO:0005634">
    <property type="term" value="C:nucleus"/>
    <property type="evidence" value="ECO:0007669"/>
    <property type="project" value="TreeGrafter"/>
</dbReference>
<organism evidence="3 4">
    <name type="scientific">Euplotes crassus</name>
    <dbReference type="NCBI Taxonomy" id="5936"/>
    <lineage>
        <taxon>Eukaryota</taxon>
        <taxon>Sar</taxon>
        <taxon>Alveolata</taxon>
        <taxon>Ciliophora</taxon>
        <taxon>Intramacronucleata</taxon>
        <taxon>Spirotrichea</taxon>
        <taxon>Hypotrichia</taxon>
        <taxon>Euplotida</taxon>
        <taxon>Euplotidae</taxon>
        <taxon>Moneuplotes</taxon>
    </lineage>
</organism>
<evidence type="ECO:0000259" key="2">
    <source>
        <dbReference type="PROSITE" id="PS00028"/>
    </source>
</evidence>
<dbReference type="PANTHER" id="PTHR12805">
    <property type="entry name" value="KIN17 KIN, ANTIGENIC DETERMINANT OF RECA PROTEIN HOMOLOG"/>
    <property type="match status" value="1"/>
</dbReference>
<feature type="domain" description="C2H2-type" evidence="2">
    <location>
        <begin position="13"/>
        <end position="35"/>
    </location>
</feature>
<gene>
    <name evidence="3" type="ORF">ECRASSUSDP1_LOCUS11267</name>
</gene>
<comment type="caution">
    <text evidence="3">The sequence shown here is derived from an EMBL/GenBank/DDBJ whole genome shotgun (WGS) entry which is preliminary data.</text>
</comment>
<feature type="region of interest" description="Disordered" evidence="1">
    <location>
        <begin position="145"/>
        <end position="200"/>
    </location>
</feature>
<dbReference type="Pfam" id="PF10357">
    <property type="entry name" value="WH_KIN17"/>
    <property type="match status" value="1"/>
</dbReference>
<evidence type="ECO:0000313" key="3">
    <source>
        <dbReference type="EMBL" id="CAI2369961.1"/>
    </source>
</evidence>
<dbReference type="EMBL" id="CAMPGE010011121">
    <property type="protein sequence ID" value="CAI2369961.1"/>
    <property type="molecule type" value="Genomic_DNA"/>
</dbReference>
<sequence length="432" mass="49756">MSSGRLYKLKFFCSLCQKQLKDDNGYKCHLRSDSHKKMMGTYMTNPEKLLDTFSKEFESGFLEVLKTRHPKTAVMANTVYQELIKDQYHVHMNSTKWSSLGDFVKYLEKANICEVEWSESKPVIKYLDKNAREVKRESEYDKKIKKRQREADREERRLKNLGEMAQKELERSKKREVKDQQKDLEEEKEKNASTVLPGQAPAAPQISFNLNLFQAQKTQPKPAVVNLLDQKPLEVTQNESKEQSQPKIKKKPRGNLDMLLEMVNRDKKYQEGKPIESYKRPKQDQPAPELPSSSKDGKKEFPWLCKGVVVKVMQKELGGGKFYKQKGKVYKVVEPKTINSQEFSYIANVKMITGPAEGTKIRIDQVNLEPVAPIVPQEGEKPKVMILKGKFKGITGTLNETNASEQVGIVEIGENDLLKLGYDCFTEFYSRK</sequence>
<accession>A0AAD1ULC2</accession>
<dbReference type="InterPro" id="IPR013087">
    <property type="entry name" value="Znf_C2H2_type"/>
</dbReference>
<dbReference type="GO" id="GO:0006974">
    <property type="term" value="P:DNA damage response"/>
    <property type="evidence" value="ECO:0007669"/>
    <property type="project" value="TreeGrafter"/>
</dbReference>
<evidence type="ECO:0000256" key="1">
    <source>
        <dbReference type="SAM" id="MobiDB-lite"/>
    </source>
</evidence>
<proteinExistence type="predicted"/>
<keyword evidence="4" id="KW-1185">Reference proteome</keyword>
<dbReference type="InterPro" id="IPR036236">
    <property type="entry name" value="Znf_C2H2_sf"/>
</dbReference>
<feature type="compositionally biased region" description="Basic and acidic residues" evidence="1">
    <location>
        <begin position="263"/>
        <end position="283"/>
    </location>
</feature>
<dbReference type="Proteomes" id="UP001295684">
    <property type="component" value="Unassembled WGS sequence"/>
</dbReference>
<evidence type="ECO:0000313" key="4">
    <source>
        <dbReference type="Proteomes" id="UP001295684"/>
    </source>
</evidence>
<dbReference type="SUPFAM" id="SSF57667">
    <property type="entry name" value="beta-beta-alpha zinc fingers"/>
    <property type="match status" value="1"/>
</dbReference>
<dbReference type="PANTHER" id="PTHR12805:SF0">
    <property type="entry name" value="DNA_RNA-BINDING PROTEIN KIN17"/>
    <property type="match status" value="1"/>
</dbReference>
<dbReference type="Gene3D" id="2.30.30.140">
    <property type="match status" value="1"/>
</dbReference>
<feature type="region of interest" description="Disordered" evidence="1">
    <location>
        <begin position="235"/>
        <end position="298"/>
    </location>
</feature>
<dbReference type="InterPro" id="IPR056767">
    <property type="entry name" value="C2H2-Znf_KIN17"/>
</dbReference>
<dbReference type="InterPro" id="IPR041330">
    <property type="entry name" value="KN17_SH3"/>
</dbReference>
<reference evidence="3" key="1">
    <citation type="submission" date="2023-07" db="EMBL/GenBank/DDBJ databases">
        <authorList>
            <consortium name="AG Swart"/>
            <person name="Singh M."/>
            <person name="Singh A."/>
            <person name="Seah K."/>
            <person name="Emmerich C."/>
        </authorList>
    </citation>
    <scope>NUCLEOTIDE SEQUENCE</scope>
    <source>
        <strain evidence="3">DP1</strain>
    </source>
</reference>
<name>A0AAD1ULC2_EUPCR</name>
<feature type="compositionally biased region" description="Basic and acidic residues" evidence="1">
    <location>
        <begin position="149"/>
        <end position="191"/>
    </location>
</feature>
<dbReference type="GO" id="GO:0003690">
    <property type="term" value="F:double-stranded DNA binding"/>
    <property type="evidence" value="ECO:0007669"/>
    <property type="project" value="TreeGrafter"/>
</dbReference>
<dbReference type="InterPro" id="IPR038254">
    <property type="entry name" value="KIN17_WH-like_sf"/>
</dbReference>
<dbReference type="Pfam" id="PF18131">
    <property type="entry name" value="KN17_SH3"/>
    <property type="match status" value="1"/>
</dbReference>
<protein>
    <recommendedName>
        <fullName evidence="2">C2H2-type domain-containing protein</fullName>
    </recommendedName>
</protein>
<dbReference type="Pfam" id="PF25095">
    <property type="entry name" value="C2H2-zf_KIN17"/>
    <property type="match status" value="1"/>
</dbReference>
<dbReference type="SMART" id="SM01253">
    <property type="entry name" value="Kin17_mid"/>
    <property type="match status" value="1"/>
</dbReference>
<dbReference type="Gene3D" id="1.10.10.2030">
    <property type="entry name" value="DNA/RNA-binding protein Kin17, conserved domain"/>
    <property type="match status" value="1"/>
</dbReference>